<organism evidence="1 2">
    <name type="scientific">Persea americana</name>
    <name type="common">Avocado</name>
    <dbReference type="NCBI Taxonomy" id="3435"/>
    <lineage>
        <taxon>Eukaryota</taxon>
        <taxon>Viridiplantae</taxon>
        <taxon>Streptophyta</taxon>
        <taxon>Embryophyta</taxon>
        <taxon>Tracheophyta</taxon>
        <taxon>Spermatophyta</taxon>
        <taxon>Magnoliopsida</taxon>
        <taxon>Magnoliidae</taxon>
        <taxon>Laurales</taxon>
        <taxon>Lauraceae</taxon>
        <taxon>Persea</taxon>
    </lineage>
</organism>
<reference evidence="1 2" key="1">
    <citation type="journal article" date="2022" name="Hortic Res">
        <title>A haplotype resolved chromosomal level avocado genome allows analysis of novel avocado genes.</title>
        <authorList>
            <person name="Nath O."/>
            <person name="Fletcher S.J."/>
            <person name="Hayward A."/>
            <person name="Shaw L.M."/>
            <person name="Masouleh A.K."/>
            <person name="Furtado A."/>
            <person name="Henry R.J."/>
            <person name="Mitter N."/>
        </authorList>
    </citation>
    <scope>NUCLEOTIDE SEQUENCE [LARGE SCALE GENOMIC DNA]</scope>
    <source>
        <strain evidence="2">cv. Hass</strain>
    </source>
</reference>
<accession>A0ACC2L9N8</accession>
<name>A0ACC2L9N8_PERAE</name>
<comment type="caution">
    <text evidence="1">The sequence shown here is derived from an EMBL/GenBank/DDBJ whole genome shotgun (WGS) entry which is preliminary data.</text>
</comment>
<dbReference type="Proteomes" id="UP001234297">
    <property type="component" value="Chromosome 7"/>
</dbReference>
<proteinExistence type="predicted"/>
<protein>
    <submittedName>
        <fullName evidence="1">Uncharacterized protein</fullName>
    </submittedName>
</protein>
<dbReference type="EMBL" id="CM056815">
    <property type="protein sequence ID" value="KAJ8629975.1"/>
    <property type="molecule type" value="Genomic_DNA"/>
</dbReference>
<gene>
    <name evidence="1" type="ORF">MRB53_023298</name>
</gene>
<sequence>MSSLFISPASPQIGKLIRRHVGLSISVTTEPFSRGMSYGKGLSAIHVVIHCICLIDPFAELGKVVL</sequence>
<keyword evidence="2" id="KW-1185">Reference proteome</keyword>
<evidence type="ECO:0000313" key="1">
    <source>
        <dbReference type="EMBL" id="KAJ8629975.1"/>
    </source>
</evidence>
<evidence type="ECO:0000313" key="2">
    <source>
        <dbReference type="Proteomes" id="UP001234297"/>
    </source>
</evidence>